<comment type="subunit">
    <text evidence="3">Homotetramer.</text>
</comment>
<reference evidence="16 17" key="1">
    <citation type="journal article" date="2018" name="Plant J.">
        <title>Genome sequences of Chlorella sorokiniana UTEX 1602 and Micractinium conductrix SAG 241.80: implications to maltose excretion by a green alga.</title>
        <authorList>
            <person name="Arriola M.B."/>
            <person name="Velmurugan N."/>
            <person name="Zhang Y."/>
            <person name="Plunkett M.H."/>
            <person name="Hondzo H."/>
            <person name="Barney B.M."/>
        </authorList>
    </citation>
    <scope>NUCLEOTIDE SEQUENCE [LARGE SCALE GENOMIC DNA]</scope>
    <source>
        <strain evidence="17">UTEX 1602</strain>
    </source>
</reference>
<evidence type="ECO:0000256" key="12">
    <source>
        <dbReference type="SAM" id="MobiDB-lite"/>
    </source>
</evidence>
<feature type="signal peptide" evidence="13">
    <location>
        <begin position="1"/>
        <end position="21"/>
    </location>
</feature>
<dbReference type="InterPro" id="IPR020610">
    <property type="entry name" value="Thiolase_AS"/>
</dbReference>
<protein>
    <recommendedName>
        <fullName evidence="4">acetyl-CoA C-acetyltransferase</fullName>
        <ecNumber evidence="4">2.3.1.9</ecNumber>
    </recommendedName>
</protein>
<feature type="region of interest" description="Disordered" evidence="12">
    <location>
        <begin position="150"/>
        <end position="177"/>
    </location>
</feature>
<organism evidence="16 17">
    <name type="scientific">Chlorella sorokiniana</name>
    <name type="common">Freshwater green alga</name>
    <dbReference type="NCBI Taxonomy" id="3076"/>
    <lineage>
        <taxon>Eukaryota</taxon>
        <taxon>Viridiplantae</taxon>
        <taxon>Chlorophyta</taxon>
        <taxon>core chlorophytes</taxon>
        <taxon>Trebouxiophyceae</taxon>
        <taxon>Chlorellales</taxon>
        <taxon>Chlorellaceae</taxon>
        <taxon>Chlorella clade</taxon>
        <taxon>Chlorella</taxon>
    </lineage>
</organism>
<comment type="catalytic activity">
    <reaction evidence="11">
        <text>2 acetyl-CoA = acetoacetyl-CoA + CoA</text>
        <dbReference type="Rhea" id="RHEA:21036"/>
        <dbReference type="ChEBI" id="CHEBI:57286"/>
        <dbReference type="ChEBI" id="CHEBI:57287"/>
        <dbReference type="ChEBI" id="CHEBI:57288"/>
        <dbReference type="EC" id="2.3.1.9"/>
    </reaction>
    <physiologicalReaction direction="left-to-right" evidence="11">
        <dbReference type="Rhea" id="RHEA:21037"/>
    </physiologicalReaction>
</comment>
<comment type="subcellular location">
    <subcellularLocation>
        <location evidence="1">Mitochondrion</location>
    </subcellularLocation>
</comment>
<dbReference type="EC" id="2.3.1.9" evidence="4"/>
<gene>
    <name evidence="16" type="ORF">C2E21_0472</name>
</gene>
<dbReference type="GO" id="GO:0003985">
    <property type="term" value="F:acetyl-CoA C-acetyltransferase activity"/>
    <property type="evidence" value="ECO:0007669"/>
    <property type="project" value="UniProtKB-EC"/>
</dbReference>
<dbReference type="InterPro" id="IPR020615">
    <property type="entry name" value="Thiolase_acyl_enz_int_AS"/>
</dbReference>
<keyword evidence="7" id="KW-0809">Transit peptide</keyword>
<evidence type="ECO:0000256" key="8">
    <source>
        <dbReference type="ARBA" id="ARBA00022958"/>
    </source>
</evidence>
<dbReference type="GO" id="GO:0006635">
    <property type="term" value="P:fatty acid beta-oxidation"/>
    <property type="evidence" value="ECO:0007669"/>
    <property type="project" value="TreeGrafter"/>
</dbReference>
<dbReference type="FunFam" id="3.40.47.10:FF:000007">
    <property type="entry name" value="acetyl-CoA acetyltransferase, mitochondrial"/>
    <property type="match status" value="1"/>
</dbReference>
<dbReference type="PROSITE" id="PS00737">
    <property type="entry name" value="THIOLASE_2"/>
    <property type="match status" value="1"/>
</dbReference>
<keyword evidence="6" id="KW-0479">Metal-binding</keyword>
<accession>A0A2P6U5F7</accession>
<keyword evidence="17" id="KW-1185">Reference proteome</keyword>
<evidence type="ECO:0000259" key="14">
    <source>
        <dbReference type="Pfam" id="PF00108"/>
    </source>
</evidence>
<evidence type="ECO:0000256" key="3">
    <source>
        <dbReference type="ARBA" id="ARBA00011881"/>
    </source>
</evidence>
<keyword evidence="9" id="KW-0496">Mitochondrion</keyword>
<dbReference type="Proteomes" id="UP000239899">
    <property type="component" value="Unassembled WGS sequence"/>
</dbReference>
<evidence type="ECO:0000256" key="2">
    <source>
        <dbReference type="ARBA" id="ARBA00010982"/>
    </source>
</evidence>
<dbReference type="STRING" id="3076.A0A2P6U5F7"/>
<evidence type="ECO:0000256" key="4">
    <source>
        <dbReference type="ARBA" id="ARBA00012705"/>
    </source>
</evidence>
<proteinExistence type="inferred from homology"/>
<feature type="domain" description="Thiolase N-terminal" evidence="14">
    <location>
        <begin position="281"/>
        <end position="539"/>
    </location>
</feature>
<dbReference type="NCBIfam" id="TIGR01930">
    <property type="entry name" value="AcCoA-C-Actrans"/>
    <property type="match status" value="1"/>
</dbReference>
<dbReference type="EMBL" id="LHPG02000001">
    <property type="protein sequence ID" value="PRW61537.1"/>
    <property type="molecule type" value="Genomic_DNA"/>
</dbReference>
<keyword evidence="8" id="KW-0630">Potassium</keyword>
<evidence type="ECO:0000313" key="16">
    <source>
        <dbReference type="EMBL" id="PRW61537.1"/>
    </source>
</evidence>
<dbReference type="InterPro" id="IPR020616">
    <property type="entry name" value="Thiolase_N"/>
</dbReference>
<sequence length="675" mass="67137">MRASAAFICLALCAALLAASAEPLARGRSRKLLTAATENASGTATGDNANVAVTASAMVGADGAANVRGTASGKGNTTELTTDGQITDGNGNTATQHTDAAAKDGAGSLASTGNVAAFGADGNFNGSTFGAASGVGPSTVTTEGVTDVTSAGSTVHQAQSGSAVGSTNKDGRSTTASQTGVVSIDGAGGVTTQQNALAAGSSGASGGSISTSTSNQTVTAAMATGMGGIAASANLDGSSAAWQQPMVGVLLQEAAGVSGRGLASDDGPASKRARQGGMEPVYICSAVRTPLGAFLGGLSPLAATDLGAAAIRAAVQRAGVPPEAVGEVYMGNVCSANLGQAPARQAALKAGLPLEVDCTTVNKVCSSGLKAIMLGAQSIMVGNHSIVLAGGMESMSNIPYYAPSVRGGVRLGHAQLVDGMLHDGLWDAFHDIHMGECAEMCAERLGISRDAQDEHAISSVERARAAVAAGLVDWEIVPLEVPGKGGAVALIKEDEAISKMNVDKLRKLKPFFRPQGGTITAGNASPISDGAAAVVLASASAVRQYRLPVLGRILGFGDAAVDPRDFPTAPTVAVPKALEHAGLSSGQVDYWEVNEAFSVVDLANRQLLGLEPDRVNVFGGAVAIGHPIGASGTRLVVTLLNVLRCKGGRLGVAAICNGGGGASAMVLERTDALEE</sequence>
<evidence type="ECO:0000256" key="10">
    <source>
        <dbReference type="ARBA" id="ARBA00023315"/>
    </source>
</evidence>
<evidence type="ECO:0000256" key="5">
    <source>
        <dbReference type="ARBA" id="ARBA00022679"/>
    </source>
</evidence>
<dbReference type="PROSITE" id="PS00098">
    <property type="entry name" value="THIOLASE_1"/>
    <property type="match status" value="1"/>
</dbReference>
<evidence type="ECO:0000256" key="11">
    <source>
        <dbReference type="ARBA" id="ARBA00052235"/>
    </source>
</evidence>
<dbReference type="PROSITE" id="PS00099">
    <property type="entry name" value="THIOLASE_3"/>
    <property type="match status" value="1"/>
</dbReference>
<dbReference type="OrthoDB" id="5404651at2759"/>
<evidence type="ECO:0000256" key="6">
    <source>
        <dbReference type="ARBA" id="ARBA00022723"/>
    </source>
</evidence>
<dbReference type="InterPro" id="IPR020613">
    <property type="entry name" value="Thiolase_CS"/>
</dbReference>
<evidence type="ECO:0000256" key="13">
    <source>
        <dbReference type="SAM" id="SignalP"/>
    </source>
</evidence>
<feature type="domain" description="Thiolase C-terminal" evidence="15">
    <location>
        <begin position="548"/>
        <end position="669"/>
    </location>
</feature>
<dbReference type="GO" id="GO:0046872">
    <property type="term" value="F:metal ion binding"/>
    <property type="evidence" value="ECO:0007669"/>
    <property type="project" value="UniProtKB-KW"/>
</dbReference>
<dbReference type="InterPro" id="IPR016039">
    <property type="entry name" value="Thiolase-like"/>
</dbReference>
<keyword evidence="5" id="KW-0808">Transferase</keyword>
<keyword evidence="13" id="KW-0732">Signal</keyword>
<keyword evidence="10" id="KW-0012">Acyltransferase</keyword>
<comment type="caution">
    <text evidence="16">The sequence shown here is derived from an EMBL/GenBank/DDBJ whole genome shotgun (WGS) entry which is preliminary data.</text>
</comment>
<evidence type="ECO:0000256" key="9">
    <source>
        <dbReference type="ARBA" id="ARBA00023128"/>
    </source>
</evidence>
<dbReference type="Gene3D" id="3.40.47.10">
    <property type="match status" value="1"/>
</dbReference>
<dbReference type="SUPFAM" id="SSF53901">
    <property type="entry name" value="Thiolase-like"/>
    <property type="match status" value="2"/>
</dbReference>
<dbReference type="Pfam" id="PF02803">
    <property type="entry name" value="Thiolase_C"/>
    <property type="match status" value="1"/>
</dbReference>
<dbReference type="Pfam" id="PF00108">
    <property type="entry name" value="Thiolase_N"/>
    <property type="match status" value="1"/>
</dbReference>
<name>A0A2P6U5F7_CHLSO</name>
<dbReference type="CDD" id="cd00751">
    <property type="entry name" value="thiolase"/>
    <property type="match status" value="1"/>
</dbReference>
<dbReference type="PANTHER" id="PTHR18919">
    <property type="entry name" value="ACETYL-COA C-ACYLTRANSFERASE"/>
    <property type="match status" value="1"/>
</dbReference>
<dbReference type="InterPro" id="IPR002155">
    <property type="entry name" value="Thiolase"/>
</dbReference>
<dbReference type="PANTHER" id="PTHR18919:SF156">
    <property type="entry name" value="ACETYL-COA ACETYLTRANSFERASE, MITOCHONDRIAL"/>
    <property type="match status" value="1"/>
</dbReference>
<feature type="chain" id="PRO_5015197291" description="acetyl-CoA C-acetyltransferase" evidence="13">
    <location>
        <begin position="22"/>
        <end position="675"/>
    </location>
</feature>
<evidence type="ECO:0000256" key="7">
    <source>
        <dbReference type="ARBA" id="ARBA00022946"/>
    </source>
</evidence>
<comment type="similarity">
    <text evidence="2">Belongs to the thiolase-like superfamily. Thiolase family.</text>
</comment>
<evidence type="ECO:0000256" key="1">
    <source>
        <dbReference type="ARBA" id="ARBA00004173"/>
    </source>
</evidence>
<dbReference type="InterPro" id="IPR020617">
    <property type="entry name" value="Thiolase_C"/>
</dbReference>
<dbReference type="AlphaFoldDB" id="A0A2P6U5F7"/>
<evidence type="ECO:0000313" key="17">
    <source>
        <dbReference type="Proteomes" id="UP000239899"/>
    </source>
</evidence>
<evidence type="ECO:0000259" key="15">
    <source>
        <dbReference type="Pfam" id="PF02803"/>
    </source>
</evidence>
<dbReference type="GO" id="GO:0005739">
    <property type="term" value="C:mitochondrion"/>
    <property type="evidence" value="ECO:0007669"/>
    <property type="project" value="UniProtKB-SubCell"/>
</dbReference>